<organism evidence="2 3">
    <name type="scientific">Coleophoma cylindrospora</name>
    <dbReference type="NCBI Taxonomy" id="1849047"/>
    <lineage>
        <taxon>Eukaryota</taxon>
        <taxon>Fungi</taxon>
        <taxon>Dikarya</taxon>
        <taxon>Ascomycota</taxon>
        <taxon>Pezizomycotina</taxon>
        <taxon>Leotiomycetes</taxon>
        <taxon>Helotiales</taxon>
        <taxon>Dermateaceae</taxon>
        <taxon>Coleophoma</taxon>
    </lineage>
</organism>
<dbReference type="Proteomes" id="UP000256645">
    <property type="component" value="Unassembled WGS sequence"/>
</dbReference>
<sequence>MEASKSAQKLCNLQVILGDTRIPWLLLERAKKPQVEWDPSGAMILRHPEHVSVPSWLLDVVHPSYFGSRDSPSTSKYVSLDPGTNITPESTRNLVGDFISIIAHAFPDAYAELGWENIDRQFCDLAKKAIYFITDWSHCDAWKIFLINKSDTYKNNLLRFLVRLHYLFPTTVTNSLNALTSALAEDLGGSKDVLASGGINIARLETFQSISMPKSWLTTSLEESLGRSINWKTWDHNRWKDNRAACAAAVLALCELSITEAPELDTTVSKVISHWNFSHAICSPLETLAVTSFLPEEAQLTYDDIRQHLPSFDTTWTSIFTSRDLQAQFFTTRGYIFAARGFYELAVDTLGHSLQHLDKIPTVDERKHDSKLILAEYLKSLNAMADTTTLKKNLHSRLSKLSDMGLIESEADESSRNLMIIIADSFLSCSDFGTAERYLTAAMEVPEMGTNSGIDLVSLKAALRLSKINRRRGMRDQALSKEAGPWQILMNTNLPLGNLREEYVEEILCNLSICPIPNATAKKELQKVISDVFERNIFEPTLLDNKAQKWLISFLLNFQEPNKGAETMELEKPSTQAKALTCGDPQVLDNLVAKAMSPERIPNLAKTEHEYIKCYSWIQGIRFSAVFETDFGFSFCKLNAVATHFSRWGTAMGFTSSSSSAPSAEECSEENVRKAKVCLSAINKAFSRAFEDGSETAEQEQTKLLDSQIQIGKSSEAWKALHVTLQEIQNTRVPRKKIEPSTRVIILYEKDIFDGLVRTVSIQIRRLNDLFPSLKAEQSSLSSDELKTIKDGRASNVLWLKEIVKSDDEFLSEALEQETSQRHFYLDIKVQDEFKGQFGHKFAKGESSTTSSTYKGIVAGGKGEVQFGNIYGSTM</sequence>
<reference evidence="2 3" key="1">
    <citation type="journal article" date="2018" name="IMA Fungus">
        <title>IMA Genome-F 9: Draft genome sequence of Annulohypoxylon stygium, Aspergillus mulundensis, Berkeleyomyces basicola (syn. Thielaviopsis basicola), Ceratocystis smalleyi, two Cercospora beticola strains, Coleophoma cylindrospora, Fusarium fracticaudum, Phialophora cf. hyalina, and Morchella septimelata.</title>
        <authorList>
            <person name="Wingfield B.D."/>
            <person name="Bills G.F."/>
            <person name="Dong Y."/>
            <person name="Huang W."/>
            <person name="Nel W.J."/>
            <person name="Swalarsk-Parry B.S."/>
            <person name="Vaghefi N."/>
            <person name="Wilken P.M."/>
            <person name="An Z."/>
            <person name="de Beer Z.W."/>
            <person name="De Vos L."/>
            <person name="Chen L."/>
            <person name="Duong T.A."/>
            <person name="Gao Y."/>
            <person name="Hammerbacher A."/>
            <person name="Kikkert J.R."/>
            <person name="Li Y."/>
            <person name="Li H."/>
            <person name="Li K."/>
            <person name="Li Q."/>
            <person name="Liu X."/>
            <person name="Ma X."/>
            <person name="Naidoo K."/>
            <person name="Pethybridge S.J."/>
            <person name="Sun J."/>
            <person name="Steenkamp E.T."/>
            <person name="van der Nest M.A."/>
            <person name="van Wyk S."/>
            <person name="Wingfield M.J."/>
            <person name="Xiong C."/>
            <person name="Yue Q."/>
            <person name="Zhang X."/>
        </authorList>
    </citation>
    <scope>NUCLEOTIDE SEQUENCE [LARGE SCALE GENOMIC DNA]</scope>
    <source>
        <strain evidence="2 3">BP6252</strain>
    </source>
</reference>
<dbReference type="EMBL" id="PDLM01000038">
    <property type="protein sequence ID" value="RDW56560.1"/>
    <property type="molecule type" value="Genomic_DNA"/>
</dbReference>
<evidence type="ECO:0000259" key="1">
    <source>
        <dbReference type="Pfam" id="PF14479"/>
    </source>
</evidence>
<name>A0A3D8Q4F4_9HELO</name>
<protein>
    <recommendedName>
        <fullName evidence="1">Prion-inhibition and propagation HeLo domain-containing protein</fullName>
    </recommendedName>
</protein>
<evidence type="ECO:0000313" key="3">
    <source>
        <dbReference type="Proteomes" id="UP000256645"/>
    </source>
</evidence>
<comment type="caution">
    <text evidence="2">The sequence shown here is derived from an EMBL/GenBank/DDBJ whole genome shotgun (WGS) entry which is preliminary data.</text>
</comment>
<proteinExistence type="predicted"/>
<evidence type="ECO:0000313" key="2">
    <source>
        <dbReference type="EMBL" id="RDW56560.1"/>
    </source>
</evidence>
<dbReference type="STRING" id="1849047.A0A3D8Q4F4"/>
<dbReference type="OrthoDB" id="10267405at2759"/>
<dbReference type="Gene3D" id="1.20.120.1020">
    <property type="entry name" value="Prion-inhibition and propagation, HeLo domain"/>
    <property type="match status" value="1"/>
</dbReference>
<feature type="domain" description="Prion-inhibition and propagation HeLo" evidence="1">
    <location>
        <begin position="612"/>
        <end position="791"/>
    </location>
</feature>
<dbReference type="AlphaFoldDB" id="A0A3D8Q4F4"/>
<keyword evidence="3" id="KW-1185">Reference proteome</keyword>
<dbReference type="InterPro" id="IPR029498">
    <property type="entry name" value="HeLo_dom"/>
</dbReference>
<dbReference type="InterPro" id="IPR038305">
    <property type="entry name" value="HeLo_sf"/>
</dbReference>
<accession>A0A3D8Q4F4</accession>
<dbReference type="Pfam" id="PF14479">
    <property type="entry name" value="HeLo"/>
    <property type="match status" value="1"/>
</dbReference>
<gene>
    <name evidence="2" type="ORF">BP6252_14088</name>
</gene>